<dbReference type="Pfam" id="PF00226">
    <property type="entry name" value="DnaJ"/>
    <property type="match status" value="1"/>
</dbReference>
<dbReference type="AlphaFoldDB" id="A0A378J5R1"/>
<keyword evidence="1" id="KW-0143">Chaperone</keyword>
<dbReference type="STRING" id="45066.Lgra_2989"/>
<proteinExistence type="predicted"/>
<feature type="domain" description="J" evidence="3">
    <location>
        <begin position="9"/>
        <end position="73"/>
    </location>
</feature>
<feature type="region of interest" description="Disordered" evidence="2">
    <location>
        <begin position="322"/>
        <end position="348"/>
    </location>
</feature>
<gene>
    <name evidence="4" type="ORF">Lgra_2989</name>
    <name evidence="5" type="ORF">NCTC12388_00950</name>
</gene>
<sequence>MKNEKNQQDIYGILRIAPTDDFTVVKKAYIKQALATHPDKNPGKSDEEFKVLQNAWEKINSEAKLRLYFELYQQNRVHEFDEKLSSNFSKSPFSFPAEKNGQANVIPSDALNEYRTDEIDIFIPVPFSPSIVPGLSNARVHLSLDPKEREINLENIRKFIINSNNGIYQVGVTYKEAVDIVNQHGHNSMSLIVRLRLPITRLSDARASEKELAAPNILNARSADKYFTLQPNTVIHKEDIYTVQPMSWKEYRNSVRFMHSLEKAGSHIGEIYSENPVAFYTKGQKPHVIENEKPSNSSHSITGFYIRDNIRAGWNWLFFSPSSPSSSSQTNPEEKKQSERGNYLLNNK</sequence>
<dbReference type="PROSITE" id="PS50076">
    <property type="entry name" value="DNAJ_2"/>
    <property type="match status" value="1"/>
</dbReference>
<evidence type="ECO:0000313" key="7">
    <source>
        <dbReference type="Proteomes" id="UP000254476"/>
    </source>
</evidence>
<reference evidence="4 6" key="1">
    <citation type="submission" date="2015-11" db="EMBL/GenBank/DDBJ databases">
        <title>Genomic analysis of 38 Legionella species identifies large and diverse effector repertoires.</title>
        <authorList>
            <person name="Burstein D."/>
            <person name="Amaro F."/>
            <person name="Zusman T."/>
            <person name="Lifshitz Z."/>
            <person name="Cohen O."/>
            <person name="Gilbert J.A."/>
            <person name="Pupko T."/>
            <person name="Shuman H.A."/>
            <person name="Segal G."/>
        </authorList>
    </citation>
    <scope>NUCLEOTIDE SEQUENCE [LARGE SCALE GENOMIC DNA]</scope>
    <source>
        <strain evidence="4 6">Lyon 8420412</strain>
    </source>
</reference>
<organism evidence="5 7">
    <name type="scientific">Legionella gratiana</name>
    <dbReference type="NCBI Taxonomy" id="45066"/>
    <lineage>
        <taxon>Bacteria</taxon>
        <taxon>Pseudomonadati</taxon>
        <taxon>Pseudomonadota</taxon>
        <taxon>Gammaproteobacteria</taxon>
        <taxon>Legionellales</taxon>
        <taxon>Legionellaceae</taxon>
        <taxon>Legionella</taxon>
    </lineage>
</organism>
<evidence type="ECO:0000259" key="3">
    <source>
        <dbReference type="PROSITE" id="PS50076"/>
    </source>
</evidence>
<dbReference type="Proteomes" id="UP000054691">
    <property type="component" value="Unassembled WGS sequence"/>
</dbReference>
<keyword evidence="6" id="KW-1185">Reference proteome</keyword>
<name>A0A378J5R1_9GAMM</name>
<dbReference type="Gene3D" id="1.10.287.110">
    <property type="entry name" value="DnaJ domain"/>
    <property type="match status" value="1"/>
</dbReference>
<dbReference type="SMART" id="SM00271">
    <property type="entry name" value="DnaJ"/>
    <property type="match status" value="1"/>
</dbReference>
<accession>A0A378J5R1</accession>
<evidence type="ECO:0000313" key="4">
    <source>
        <dbReference type="EMBL" id="KTD06212.1"/>
    </source>
</evidence>
<evidence type="ECO:0000256" key="1">
    <source>
        <dbReference type="ARBA" id="ARBA00023186"/>
    </source>
</evidence>
<evidence type="ECO:0000313" key="5">
    <source>
        <dbReference type="EMBL" id="STX43092.1"/>
    </source>
</evidence>
<dbReference type="EMBL" id="UGOB01000001">
    <property type="protein sequence ID" value="STX43092.1"/>
    <property type="molecule type" value="Genomic_DNA"/>
</dbReference>
<dbReference type="EMBL" id="LNYE01000029">
    <property type="protein sequence ID" value="KTD06212.1"/>
    <property type="molecule type" value="Genomic_DNA"/>
</dbReference>
<dbReference type="RefSeq" id="WP_058500075.1">
    <property type="nucleotide sequence ID" value="NZ_CAAAHW010000001.1"/>
</dbReference>
<protein>
    <submittedName>
        <fullName evidence="5">Chaperone protein DnaJ</fullName>
    </submittedName>
</protein>
<evidence type="ECO:0000256" key="2">
    <source>
        <dbReference type="SAM" id="MobiDB-lite"/>
    </source>
</evidence>
<reference evidence="5 7" key="2">
    <citation type="submission" date="2018-06" db="EMBL/GenBank/DDBJ databases">
        <authorList>
            <consortium name="Pathogen Informatics"/>
            <person name="Doyle S."/>
        </authorList>
    </citation>
    <scope>NUCLEOTIDE SEQUENCE [LARGE SCALE GENOMIC DNA]</scope>
    <source>
        <strain evidence="5 7">NCTC12388</strain>
    </source>
</reference>
<dbReference type="Proteomes" id="UP000254476">
    <property type="component" value="Unassembled WGS sequence"/>
</dbReference>
<evidence type="ECO:0000313" key="6">
    <source>
        <dbReference type="Proteomes" id="UP000054691"/>
    </source>
</evidence>
<dbReference type="CDD" id="cd06257">
    <property type="entry name" value="DnaJ"/>
    <property type="match status" value="1"/>
</dbReference>
<dbReference type="OrthoDB" id="5649210at2"/>
<dbReference type="InterPro" id="IPR001623">
    <property type="entry name" value="DnaJ_domain"/>
</dbReference>
<dbReference type="InterPro" id="IPR036869">
    <property type="entry name" value="J_dom_sf"/>
</dbReference>
<dbReference type="SUPFAM" id="SSF46565">
    <property type="entry name" value="Chaperone J-domain"/>
    <property type="match status" value="1"/>
</dbReference>